<reference evidence="3 4" key="1">
    <citation type="journal article" date="2018" name="Nat. Ecol. Evol.">
        <title>Pezizomycetes genomes reveal the molecular basis of ectomycorrhizal truffle lifestyle.</title>
        <authorList>
            <person name="Murat C."/>
            <person name="Payen T."/>
            <person name="Noel B."/>
            <person name="Kuo A."/>
            <person name="Morin E."/>
            <person name="Chen J."/>
            <person name="Kohler A."/>
            <person name="Krizsan K."/>
            <person name="Balestrini R."/>
            <person name="Da Silva C."/>
            <person name="Montanini B."/>
            <person name="Hainaut M."/>
            <person name="Levati E."/>
            <person name="Barry K.W."/>
            <person name="Belfiori B."/>
            <person name="Cichocki N."/>
            <person name="Clum A."/>
            <person name="Dockter R.B."/>
            <person name="Fauchery L."/>
            <person name="Guy J."/>
            <person name="Iotti M."/>
            <person name="Le Tacon F."/>
            <person name="Lindquist E.A."/>
            <person name="Lipzen A."/>
            <person name="Malagnac F."/>
            <person name="Mello A."/>
            <person name="Molinier V."/>
            <person name="Miyauchi S."/>
            <person name="Poulain J."/>
            <person name="Riccioni C."/>
            <person name="Rubini A."/>
            <person name="Sitrit Y."/>
            <person name="Splivallo R."/>
            <person name="Traeger S."/>
            <person name="Wang M."/>
            <person name="Zifcakova L."/>
            <person name="Wipf D."/>
            <person name="Zambonelli A."/>
            <person name="Paolocci F."/>
            <person name="Nowrousian M."/>
            <person name="Ottonello S."/>
            <person name="Baldrian P."/>
            <person name="Spatafora J.W."/>
            <person name="Henrissat B."/>
            <person name="Nagy L.G."/>
            <person name="Aury J.M."/>
            <person name="Wincker P."/>
            <person name="Grigoriev I.V."/>
            <person name="Bonfante P."/>
            <person name="Martin F.M."/>
        </authorList>
    </citation>
    <scope>NUCLEOTIDE SEQUENCE [LARGE SCALE GENOMIC DNA]</scope>
    <source>
        <strain evidence="3 4">120613-1</strain>
    </source>
</reference>
<feature type="transmembrane region" description="Helical" evidence="2">
    <location>
        <begin position="367"/>
        <end position="388"/>
    </location>
</feature>
<dbReference type="EMBL" id="ML120467">
    <property type="protein sequence ID" value="RPA92685.1"/>
    <property type="molecule type" value="Genomic_DNA"/>
</dbReference>
<evidence type="ECO:0000256" key="2">
    <source>
        <dbReference type="SAM" id="Phobius"/>
    </source>
</evidence>
<feature type="compositionally biased region" description="Polar residues" evidence="1">
    <location>
        <begin position="489"/>
        <end position="500"/>
    </location>
</feature>
<gene>
    <name evidence="3" type="ORF">L873DRAFT_147079</name>
</gene>
<name>A0A3N4J3E3_9PEZI</name>
<feature type="compositionally biased region" description="Low complexity" evidence="1">
    <location>
        <begin position="21"/>
        <end position="32"/>
    </location>
</feature>
<feature type="region of interest" description="Disordered" evidence="1">
    <location>
        <begin position="644"/>
        <end position="674"/>
    </location>
</feature>
<accession>A0A3N4J3E3</accession>
<feature type="region of interest" description="Disordered" evidence="1">
    <location>
        <begin position="14"/>
        <end position="33"/>
    </location>
</feature>
<keyword evidence="2" id="KW-0472">Membrane</keyword>
<keyword evidence="2" id="KW-1133">Transmembrane helix</keyword>
<keyword evidence="2" id="KW-0812">Transmembrane</keyword>
<dbReference type="InterPro" id="IPR021109">
    <property type="entry name" value="Peptidase_aspartic_dom_sf"/>
</dbReference>
<feature type="compositionally biased region" description="Low complexity" evidence="1">
    <location>
        <begin position="479"/>
        <end position="488"/>
    </location>
</feature>
<dbReference type="AlphaFoldDB" id="A0A3N4J3E3"/>
<feature type="region of interest" description="Disordered" evidence="1">
    <location>
        <begin position="548"/>
        <end position="567"/>
    </location>
</feature>
<organism evidence="3 4">
    <name type="scientific">Choiromyces venosus 120613-1</name>
    <dbReference type="NCBI Taxonomy" id="1336337"/>
    <lineage>
        <taxon>Eukaryota</taxon>
        <taxon>Fungi</taxon>
        <taxon>Dikarya</taxon>
        <taxon>Ascomycota</taxon>
        <taxon>Pezizomycotina</taxon>
        <taxon>Pezizomycetes</taxon>
        <taxon>Pezizales</taxon>
        <taxon>Tuberaceae</taxon>
        <taxon>Choiromyces</taxon>
    </lineage>
</organism>
<feature type="compositionally biased region" description="Basic and acidic residues" evidence="1">
    <location>
        <begin position="644"/>
        <end position="663"/>
    </location>
</feature>
<feature type="compositionally biased region" description="Polar residues" evidence="1">
    <location>
        <begin position="590"/>
        <end position="599"/>
    </location>
</feature>
<feature type="region of interest" description="Disordered" evidence="1">
    <location>
        <begin position="447"/>
        <end position="517"/>
    </location>
</feature>
<evidence type="ECO:0000313" key="3">
    <source>
        <dbReference type="EMBL" id="RPA92685.1"/>
    </source>
</evidence>
<evidence type="ECO:0000313" key="4">
    <source>
        <dbReference type="Proteomes" id="UP000276215"/>
    </source>
</evidence>
<evidence type="ECO:0000256" key="1">
    <source>
        <dbReference type="SAM" id="MobiDB-lite"/>
    </source>
</evidence>
<dbReference type="OrthoDB" id="5357409at2759"/>
<dbReference type="Proteomes" id="UP000276215">
    <property type="component" value="Unassembled WGS sequence"/>
</dbReference>
<evidence type="ECO:0008006" key="5">
    <source>
        <dbReference type="Google" id="ProtNLM"/>
    </source>
</evidence>
<feature type="compositionally biased region" description="Low complexity" evidence="1">
    <location>
        <begin position="550"/>
        <end position="559"/>
    </location>
</feature>
<proteinExistence type="predicted"/>
<dbReference type="Gene3D" id="2.40.70.10">
    <property type="entry name" value="Acid Proteases"/>
    <property type="match status" value="1"/>
</dbReference>
<protein>
    <recommendedName>
        <fullName evidence="5">Acid protease</fullName>
    </recommendedName>
</protein>
<feature type="region of interest" description="Disordered" evidence="1">
    <location>
        <begin position="587"/>
        <end position="629"/>
    </location>
</feature>
<keyword evidence="4" id="KW-1185">Reference proteome</keyword>
<feature type="region of interest" description="Disordered" evidence="1">
    <location>
        <begin position="269"/>
        <end position="297"/>
    </location>
</feature>
<sequence>MLWADNPPRQSISGFFSLGPSTNSTSNSTSTTPAVETTEAYAACIKALGKNGYYNETLDGEFIAGMTLGEGIGTTTVSWKTSKPMDEFSMQGLPVNIIYESVLGYGMVGLSALQRARNSRVPEMDVVSLYLGTEGVNGSAVMGGFDEGLIDHGQKAVFSKANVNSEAFEVAVTSVKYIPVGGNRGKETEVYKSTTNGTQMALSYNSFQIRLPQDMLAPLLPLIGNPTFDKGVNGYVYPETPPTDYTLRLTLSNGTSTLTVNVPATSLITTDDSTDNPLSSQRESGQTYLRLSPTSPTDGASLGRPFLEHIYLINAPPTINKFHLSAVPSSLRKSNLTPASRSSISIFLTGSTSSEKDSRDTPGVGPMIGGILGGIIFLLVAIIAYIALQRRRARRSTIPGSRLTVRFAPSSFSPGYSYDEEEKSRTRSLVTSTNLSAFEKEVGVFAMPPNHHHQGQRRSSSAPLHRPQHTPVGAGLTRQTQSQQSTHHPNPNRTSENSTVARILSSSSPQPSPSPTLEIYEVGQANTASTATVGKFYTGAGIVGTPSPPLSNASSSSSSGGRHVSVPGKAHVRTASIGRMVTPVHVEFSPGTSRRSSVRTPPPLKRRSVPEEEEDGIIGRRSGDSDESSVFGLNAVAKDGEFLRHEVGEGKGEERERERERGGYLRVGSSGDIS</sequence>
<dbReference type="SUPFAM" id="SSF50630">
    <property type="entry name" value="Acid proteases"/>
    <property type="match status" value="1"/>
</dbReference>